<evidence type="ECO:0000313" key="8">
    <source>
        <dbReference type="EMBL" id="VVC32436.1"/>
    </source>
</evidence>
<feature type="domain" description="PCI" evidence="7">
    <location>
        <begin position="4"/>
        <end position="160"/>
    </location>
</feature>
<gene>
    <name evidence="8" type="ORF">CINCED_3A024537</name>
</gene>
<sequence length="255" mass="29178">MSLSIEKVLEKPLQQFVVQAQKAENQELVEVIKQALDYVDTFVFAELLDCPNVVALETTPYAPYLHVLRIFSQGTYLDYLNKKEQLPELSIHQKKKLQYLTIVTLANKMKRIPYDILLKELNVNNVRDLEDLIIEALYSDVFTGELDQQSGYLEVDWTVGRDVAPNDVDTMIDTLQQWCDSCESVLSTVQARIVDANQTKQDVLRHRAIVESEVVNIKKKIRTQILEEEMLVETSAGPLPNKKSGKGMKFNAVKY</sequence>
<dbReference type="GO" id="GO:0000502">
    <property type="term" value="C:proteasome complex"/>
    <property type="evidence" value="ECO:0007669"/>
    <property type="project" value="UniProtKB-KW"/>
</dbReference>
<accession>A0A5E4MNK2</accession>
<dbReference type="AlphaFoldDB" id="A0A5E4MNK2"/>
<evidence type="ECO:0000256" key="1">
    <source>
        <dbReference type="ARBA" id="ARBA00004123"/>
    </source>
</evidence>
<dbReference type="GO" id="GO:0005737">
    <property type="term" value="C:cytoplasm"/>
    <property type="evidence" value="ECO:0007669"/>
    <property type="project" value="UniProtKB-SubCell"/>
</dbReference>
<dbReference type="Pfam" id="PF22061">
    <property type="entry name" value="CSN7_HB_subdom"/>
    <property type="match status" value="1"/>
</dbReference>
<dbReference type="Pfam" id="PF18392">
    <property type="entry name" value="CSN7a_helixI"/>
    <property type="match status" value="1"/>
</dbReference>
<dbReference type="PANTHER" id="PTHR15350:SF5">
    <property type="entry name" value="COP9 SIGNALOSOME COMPLEX SUBUNIT 7"/>
    <property type="match status" value="1"/>
</dbReference>
<keyword evidence="6" id="KW-0539">Nucleus</keyword>
<evidence type="ECO:0000256" key="3">
    <source>
        <dbReference type="ARBA" id="ARBA00008482"/>
    </source>
</evidence>
<evidence type="ECO:0000259" key="7">
    <source>
        <dbReference type="PROSITE" id="PS50250"/>
    </source>
</evidence>
<dbReference type="OrthoDB" id="10265275at2759"/>
<evidence type="ECO:0000256" key="6">
    <source>
        <dbReference type="ARBA" id="ARBA00023242"/>
    </source>
</evidence>
<dbReference type="PROSITE" id="PS50250">
    <property type="entry name" value="PCI"/>
    <property type="match status" value="1"/>
</dbReference>
<dbReference type="SMART" id="SM00088">
    <property type="entry name" value="PINT"/>
    <property type="match status" value="1"/>
</dbReference>
<evidence type="ECO:0000256" key="2">
    <source>
        <dbReference type="ARBA" id="ARBA00004496"/>
    </source>
</evidence>
<evidence type="ECO:0000256" key="5">
    <source>
        <dbReference type="ARBA" id="ARBA00022790"/>
    </source>
</evidence>
<dbReference type="GO" id="GO:0010387">
    <property type="term" value="P:COP9 signalosome assembly"/>
    <property type="evidence" value="ECO:0007669"/>
    <property type="project" value="InterPro"/>
</dbReference>
<keyword evidence="8" id="KW-0647">Proteasome</keyword>
<dbReference type="InterPro" id="IPR000717">
    <property type="entry name" value="PCI_dom"/>
</dbReference>
<evidence type="ECO:0000313" key="9">
    <source>
        <dbReference type="Proteomes" id="UP000325440"/>
    </source>
</evidence>
<dbReference type="EMBL" id="CABPRJ010000955">
    <property type="protein sequence ID" value="VVC32436.1"/>
    <property type="molecule type" value="Genomic_DNA"/>
</dbReference>
<keyword evidence="5" id="KW-0736">Signalosome</keyword>
<comment type="similarity">
    <text evidence="3">Belongs to the CSN7/EIF3M family. CSN7 subfamily.</text>
</comment>
<comment type="subcellular location">
    <subcellularLocation>
        <location evidence="2">Cytoplasm</location>
    </subcellularLocation>
    <subcellularLocation>
        <location evidence="1">Nucleus</location>
    </subcellularLocation>
</comment>
<dbReference type="InterPro" id="IPR045237">
    <property type="entry name" value="COPS7/eIF3m"/>
</dbReference>
<organism evidence="8 9">
    <name type="scientific">Cinara cedri</name>
    <dbReference type="NCBI Taxonomy" id="506608"/>
    <lineage>
        <taxon>Eukaryota</taxon>
        <taxon>Metazoa</taxon>
        <taxon>Ecdysozoa</taxon>
        <taxon>Arthropoda</taxon>
        <taxon>Hexapoda</taxon>
        <taxon>Insecta</taxon>
        <taxon>Pterygota</taxon>
        <taxon>Neoptera</taxon>
        <taxon>Paraneoptera</taxon>
        <taxon>Hemiptera</taxon>
        <taxon>Sternorrhyncha</taxon>
        <taxon>Aphidomorpha</taxon>
        <taxon>Aphidoidea</taxon>
        <taxon>Aphididae</taxon>
        <taxon>Lachninae</taxon>
        <taxon>Cinara</taxon>
    </lineage>
</organism>
<dbReference type="PANTHER" id="PTHR15350">
    <property type="entry name" value="COP9 SIGNALOSOME COMPLEX SUBUNIT 7/DENDRITIC CELL PROTEIN GA17"/>
    <property type="match status" value="1"/>
</dbReference>
<reference evidence="8 9" key="1">
    <citation type="submission" date="2019-08" db="EMBL/GenBank/DDBJ databases">
        <authorList>
            <person name="Alioto T."/>
            <person name="Alioto T."/>
            <person name="Gomez Garrido J."/>
        </authorList>
    </citation>
    <scope>NUCLEOTIDE SEQUENCE [LARGE SCALE GENOMIC DNA]</scope>
</reference>
<dbReference type="GO" id="GO:0008180">
    <property type="term" value="C:COP9 signalosome"/>
    <property type="evidence" value="ECO:0007669"/>
    <property type="project" value="UniProtKB-KW"/>
</dbReference>
<evidence type="ECO:0000256" key="4">
    <source>
        <dbReference type="ARBA" id="ARBA00022490"/>
    </source>
</evidence>
<keyword evidence="9" id="KW-1185">Reference proteome</keyword>
<protein>
    <submittedName>
        <fullName evidence="8">Proteasome component (PCI) domain</fullName>
    </submittedName>
</protein>
<proteinExistence type="inferred from homology"/>
<dbReference type="Pfam" id="PF01399">
    <property type="entry name" value="PCI"/>
    <property type="match status" value="1"/>
</dbReference>
<dbReference type="InterPro" id="IPR041481">
    <property type="entry name" value="CSN7_helixI"/>
</dbReference>
<dbReference type="Proteomes" id="UP000325440">
    <property type="component" value="Unassembled WGS sequence"/>
</dbReference>
<name>A0A5E4MNK2_9HEMI</name>
<keyword evidence="4" id="KW-0963">Cytoplasm</keyword>